<name>L0HI64_METFS</name>
<keyword evidence="1" id="KW-1133">Transmembrane helix</keyword>
<protein>
    <submittedName>
        <fullName evidence="2">Uncharacterized protein</fullName>
    </submittedName>
</protein>
<keyword evidence="3" id="KW-1185">Reference proteome</keyword>
<dbReference type="AlphaFoldDB" id="L0HI64"/>
<organism evidence="2 3">
    <name type="scientific">Methanoregula formicica (strain DSM 22288 / NBRC 105244 / SMSP)</name>
    <dbReference type="NCBI Taxonomy" id="593750"/>
    <lineage>
        <taxon>Archaea</taxon>
        <taxon>Methanobacteriati</taxon>
        <taxon>Methanobacteriota</taxon>
        <taxon>Stenosarchaea group</taxon>
        <taxon>Methanomicrobia</taxon>
        <taxon>Methanomicrobiales</taxon>
        <taxon>Methanoregulaceae</taxon>
        <taxon>Methanoregula</taxon>
    </lineage>
</organism>
<keyword evidence="1" id="KW-0812">Transmembrane</keyword>
<reference evidence="2 3" key="2">
    <citation type="journal article" date="2014" name="Genome Announc.">
        <title>Complete Genome Sequence of Methanoregula formicica SMSPT, a Mesophilic Hydrogenotrophic Methanogen Isolated from a Methanogenic Upflow Anaerobic Sludge Blanket Reactor.</title>
        <authorList>
            <person name="Yamamoto K."/>
            <person name="Tamaki H."/>
            <person name="Cadillo-Quiroz H."/>
            <person name="Imachi H."/>
            <person name="Kyrpides N."/>
            <person name="Woyke T."/>
            <person name="Goodwin L."/>
            <person name="Zinder S.H."/>
            <person name="Kamagata Y."/>
            <person name="Liu W.T."/>
        </authorList>
    </citation>
    <scope>NUCLEOTIDE SEQUENCE [LARGE SCALE GENOMIC DNA]</scope>
    <source>
        <strain evidence="3">DSM 22288 / NBRC 105244 / SMSP</strain>
    </source>
</reference>
<dbReference type="GeneID" id="14309392"/>
<dbReference type="STRING" id="593750.Metfor_1999"/>
<evidence type="ECO:0000256" key="1">
    <source>
        <dbReference type="SAM" id="Phobius"/>
    </source>
</evidence>
<reference evidence="3" key="1">
    <citation type="submission" date="2011-12" db="EMBL/GenBank/DDBJ databases">
        <title>Complete sequence of Methanoregula formicicum SMSP.</title>
        <authorList>
            <person name="Lucas S."/>
            <person name="Han J."/>
            <person name="Lapidus A."/>
            <person name="Cheng J.-F."/>
            <person name="Goodwin L."/>
            <person name="Pitluck S."/>
            <person name="Peters L."/>
            <person name="Ovchinnikova G."/>
            <person name="Teshima H."/>
            <person name="Detter J.C."/>
            <person name="Han C."/>
            <person name="Tapia R."/>
            <person name="Land M."/>
            <person name="Hauser L."/>
            <person name="Kyrpides N."/>
            <person name="Ivanova N."/>
            <person name="Pagani I."/>
            <person name="Imachi H."/>
            <person name="Tamaki H."/>
            <person name="Sekiguchi Y."/>
            <person name="Kamagata Y."/>
            <person name="Cadillo-Quiroz H."/>
            <person name="Zinder S."/>
            <person name="Liu W.-T."/>
            <person name="Woyke T."/>
        </authorList>
    </citation>
    <scope>NUCLEOTIDE SEQUENCE [LARGE SCALE GENOMIC DNA]</scope>
    <source>
        <strain evidence="3">DSM 22288 / NBRC 105244 / SMSP</strain>
    </source>
</reference>
<dbReference type="OrthoDB" id="115763at2157"/>
<keyword evidence="1" id="KW-0472">Membrane</keyword>
<dbReference type="InParanoid" id="L0HI64"/>
<accession>L0HI64</accession>
<evidence type="ECO:0000313" key="3">
    <source>
        <dbReference type="Proteomes" id="UP000010824"/>
    </source>
</evidence>
<feature type="transmembrane region" description="Helical" evidence="1">
    <location>
        <begin position="7"/>
        <end position="30"/>
    </location>
</feature>
<dbReference type="eggNOG" id="arCOG03974">
    <property type="taxonomic scope" value="Archaea"/>
</dbReference>
<dbReference type="Proteomes" id="UP000010824">
    <property type="component" value="Chromosome"/>
</dbReference>
<dbReference type="EMBL" id="CP003167">
    <property type="protein sequence ID" value="AGB03013.1"/>
    <property type="molecule type" value="Genomic_DNA"/>
</dbReference>
<gene>
    <name evidence="2" type="ordered locus">Metfor_1999</name>
</gene>
<evidence type="ECO:0000313" key="2">
    <source>
        <dbReference type="EMBL" id="AGB03013.1"/>
    </source>
</evidence>
<dbReference type="HOGENOM" id="CLU_1159053_0_0_2"/>
<dbReference type="KEGG" id="mfo:Metfor_1999"/>
<sequence precursor="true">MKKFFFFLTKITICVVIIIVVFIAGSDWYIHVNQPGYYQSQYSINIRNLSYYSTDGFITDIIVPIPQLNHEDVFFDESMQGQTFGNWKSVLVATDDGKMLALQSTGNNLSDISASFVTDYRRIGTTRWEINDLSLIPVIEQPDNNGMSQFSHSTTIVYIPRKFSSIHEENSPPITVDIEYIVFGDRTGSDYIDDYQLQGTIVIPEDYSGKIPLAVHAYSRAPIPRDGNITWLRINPESP</sequence>
<proteinExistence type="predicted"/>
<dbReference type="RefSeq" id="WP_015285976.1">
    <property type="nucleotide sequence ID" value="NC_019943.1"/>
</dbReference>